<dbReference type="InterPro" id="IPR006145">
    <property type="entry name" value="PsdUridine_synth_RsuA/RluA"/>
</dbReference>
<dbReference type="Gene3D" id="3.10.290.10">
    <property type="entry name" value="RNA-binding S4 domain"/>
    <property type="match status" value="1"/>
</dbReference>
<dbReference type="Pfam" id="PF00849">
    <property type="entry name" value="PseudoU_synth_2"/>
    <property type="match status" value="1"/>
</dbReference>
<protein>
    <recommendedName>
        <fullName evidence="4">RNA pseudouridylate synthase</fullName>
    </recommendedName>
    <alternativeName>
        <fullName evidence="5">RNA-uridine isomerase</fullName>
    </alternativeName>
</protein>
<dbReference type="EMBL" id="JADCKB010000020">
    <property type="protein sequence ID" value="MBE5040661.1"/>
    <property type="molecule type" value="Genomic_DNA"/>
</dbReference>
<comment type="caution">
    <text evidence="8">The sequence shown here is derived from an EMBL/GenBank/DDBJ whole genome shotgun (WGS) entry which is preliminary data.</text>
</comment>
<dbReference type="AlphaFoldDB" id="A0A9D5R8Q4"/>
<evidence type="ECO:0000313" key="9">
    <source>
        <dbReference type="Proteomes" id="UP000806542"/>
    </source>
</evidence>
<dbReference type="SUPFAM" id="SSF55174">
    <property type="entry name" value="Alpha-L RNA-binding motif"/>
    <property type="match status" value="1"/>
</dbReference>
<dbReference type="GO" id="GO:0003723">
    <property type="term" value="F:RNA binding"/>
    <property type="evidence" value="ECO:0007669"/>
    <property type="project" value="UniProtKB-KW"/>
</dbReference>
<feature type="domain" description="RNA-binding S4" evidence="7">
    <location>
        <begin position="13"/>
        <end position="76"/>
    </location>
</feature>
<dbReference type="Gene3D" id="3.30.2350.10">
    <property type="entry name" value="Pseudouridine synthase"/>
    <property type="match status" value="1"/>
</dbReference>
<dbReference type="InterPro" id="IPR006224">
    <property type="entry name" value="PsdUridine_synth_RluA-like_CS"/>
</dbReference>
<dbReference type="SMART" id="SM00363">
    <property type="entry name" value="S4"/>
    <property type="match status" value="1"/>
</dbReference>
<dbReference type="GO" id="GO:0120159">
    <property type="term" value="F:rRNA pseudouridine synthase activity"/>
    <property type="evidence" value="ECO:0007669"/>
    <property type="project" value="UniProtKB-ARBA"/>
</dbReference>
<dbReference type="InterPro" id="IPR020103">
    <property type="entry name" value="PsdUridine_synth_cat_dom_sf"/>
</dbReference>
<organism evidence="8 9">
    <name type="scientific">Ructibacterium gallinarum</name>
    <dbReference type="NCBI Taxonomy" id="2779355"/>
    <lineage>
        <taxon>Bacteria</taxon>
        <taxon>Bacillati</taxon>
        <taxon>Bacillota</taxon>
        <taxon>Clostridia</taxon>
        <taxon>Eubacteriales</taxon>
        <taxon>Oscillospiraceae</taxon>
        <taxon>Ructibacterium</taxon>
    </lineage>
</organism>
<evidence type="ECO:0000256" key="6">
    <source>
        <dbReference type="PROSITE-ProRule" id="PRU00182"/>
    </source>
</evidence>
<dbReference type="InterPro" id="IPR036986">
    <property type="entry name" value="S4_RNA-bd_sf"/>
</dbReference>
<evidence type="ECO:0000256" key="1">
    <source>
        <dbReference type="ARBA" id="ARBA00000073"/>
    </source>
</evidence>
<evidence type="ECO:0000259" key="7">
    <source>
        <dbReference type="SMART" id="SM00363"/>
    </source>
</evidence>
<keyword evidence="9" id="KW-1185">Reference proteome</keyword>
<dbReference type="PROSITE" id="PS01129">
    <property type="entry name" value="PSI_RLU"/>
    <property type="match status" value="1"/>
</dbReference>
<dbReference type="CDD" id="cd02869">
    <property type="entry name" value="PseudoU_synth_RluA_like"/>
    <property type="match status" value="1"/>
</dbReference>
<proteinExistence type="inferred from homology"/>
<dbReference type="GO" id="GO:0000455">
    <property type="term" value="P:enzyme-directed rRNA pseudouridine synthesis"/>
    <property type="evidence" value="ECO:0007669"/>
    <property type="project" value="UniProtKB-ARBA"/>
</dbReference>
<dbReference type="PANTHER" id="PTHR21600">
    <property type="entry name" value="MITOCHONDRIAL RNA PSEUDOURIDINE SYNTHASE"/>
    <property type="match status" value="1"/>
</dbReference>
<keyword evidence="6" id="KW-0694">RNA-binding</keyword>
<dbReference type="PROSITE" id="PS50889">
    <property type="entry name" value="S4"/>
    <property type="match status" value="1"/>
</dbReference>
<comment type="catalytic activity">
    <reaction evidence="1">
        <text>a uridine in RNA = a pseudouridine in RNA</text>
        <dbReference type="Rhea" id="RHEA:48348"/>
        <dbReference type="Rhea" id="RHEA-COMP:12068"/>
        <dbReference type="Rhea" id="RHEA-COMP:12069"/>
        <dbReference type="ChEBI" id="CHEBI:65314"/>
        <dbReference type="ChEBI" id="CHEBI:65315"/>
    </reaction>
</comment>
<evidence type="ECO:0000313" key="8">
    <source>
        <dbReference type="EMBL" id="MBE5040661.1"/>
    </source>
</evidence>
<dbReference type="SUPFAM" id="SSF55120">
    <property type="entry name" value="Pseudouridine synthase"/>
    <property type="match status" value="1"/>
</dbReference>
<evidence type="ECO:0000256" key="2">
    <source>
        <dbReference type="ARBA" id="ARBA00010876"/>
    </source>
</evidence>
<evidence type="ECO:0000256" key="4">
    <source>
        <dbReference type="ARBA" id="ARBA00031870"/>
    </source>
</evidence>
<dbReference type="InterPro" id="IPR050188">
    <property type="entry name" value="RluA_PseudoU_synthase"/>
</dbReference>
<evidence type="ECO:0000256" key="5">
    <source>
        <dbReference type="ARBA" id="ARBA00033164"/>
    </source>
</evidence>
<sequence>MKKFVVGRNDVGQRLDRFLEKLMPGVPRGEIYRSLRKKKVKINQKRITAPDLRLKEGDVAELYISDSLFPELEQPFWMGLRPEVTAVYEDAHILILNKPSGLICQAEAEPSLEGYMRAYLWKKGEFDPAKEHGFLPSLCHRIDRNTAGLVIGAKDAESLRILNEKIRRREIKKFYLCETETPPRPAEGVLSGWLCRDEKRRKMVPAREDDPDAVRYETRYRVLRMSRPALVEAELMTGRTHQIRAGFAAAGYPLAGDVKYGAKKDGTRRYQHLAAYKIVFAFTSDSGILEYLTEKEIALSTEEAGF</sequence>
<dbReference type="Proteomes" id="UP000806542">
    <property type="component" value="Unassembled WGS sequence"/>
</dbReference>
<accession>A0A9D5R8Q4</accession>
<evidence type="ECO:0000256" key="3">
    <source>
        <dbReference type="ARBA" id="ARBA00023235"/>
    </source>
</evidence>
<dbReference type="Pfam" id="PF01479">
    <property type="entry name" value="S4"/>
    <property type="match status" value="1"/>
</dbReference>
<name>A0A9D5R8Q4_9FIRM</name>
<gene>
    <name evidence="8" type="ORF">INF28_09325</name>
</gene>
<reference evidence="8" key="1">
    <citation type="submission" date="2020-10" db="EMBL/GenBank/DDBJ databases">
        <title>ChiBAC.</title>
        <authorList>
            <person name="Zenner C."/>
            <person name="Hitch T.C.A."/>
            <person name="Clavel T."/>
        </authorList>
    </citation>
    <scope>NUCLEOTIDE SEQUENCE</scope>
    <source>
        <strain evidence="8">DSM 107454</strain>
    </source>
</reference>
<dbReference type="CDD" id="cd00165">
    <property type="entry name" value="S4"/>
    <property type="match status" value="1"/>
</dbReference>
<dbReference type="RefSeq" id="WP_226393214.1">
    <property type="nucleotide sequence ID" value="NZ_JADCKB010000020.1"/>
</dbReference>
<keyword evidence="3" id="KW-0413">Isomerase</keyword>
<comment type="similarity">
    <text evidence="2">Belongs to the pseudouridine synthase RluA family.</text>
</comment>
<dbReference type="InterPro" id="IPR002942">
    <property type="entry name" value="S4_RNA-bd"/>
</dbReference>